<dbReference type="Proteomes" id="UP000805704">
    <property type="component" value="Chromosome 18"/>
</dbReference>
<protein>
    <submittedName>
        <fullName evidence="1">B-cell antigen receptor complex-associated protein beta chain</fullName>
    </submittedName>
</protein>
<sequence length="214" mass="24342">MHWLLAGYCALAWINISVALQLQVSQAPRFYVRKVKDDVKFKCWISKPLSIRTKSKVEWYKAAEYNAPTKVQLLTEGNKTDLETELCNNNWTQSGILHIKDVQTEDTGMYFCKIDGTWGPGTHLQVFRPVNRVKAAYRTKMKDGLMILQGLLLAVFIGAILLRKRTLTEKSDSIYEEPETDHIYEGLTIETCGGGLYEELSVYAQADGTEAPWE</sequence>
<proteinExistence type="predicted"/>
<keyword evidence="1" id="KW-0675">Receptor</keyword>
<accession>A0ACB7F401</accession>
<name>A0ACB7F401_NIBAL</name>
<keyword evidence="2" id="KW-1185">Reference proteome</keyword>
<evidence type="ECO:0000313" key="1">
    <source>
        <dbReference type="EMBL" id="KAG8008763.1"/>
    </source>
</evidence>
<dbReference type="EMBL" id="CM024806">
    <property type="protein sequence ID" value="KAG8008763.1"/>
    <property type="molecule type" value="Genomic_DNA"/>
</dbReference>
<comment type="caution">
    <text evidence="1">The sequence shown here is derived from an EMBL/GenBank/DDBJ whole genome shotgun (WGS) entry which is preliminary data.</text>
</comment>
<evidence type="ECO:0000313" key="2">
    <source>
        <dbReference type="Proteomes" id="UP000805704"/>
    </source>
</evidence>
<organism evidence="1 2">
    <name type="scientific">Nibea albiflora</name>
    <name type="common">Yellow drum</name>
    <name type="synonym">Corvina albiflora</name>
    <dbReference type="NCBI Taxonomy" id="240163"/>
    <lineage>
        <taxon>Eukaryota</taxon>
        <taxon>Metazoa</taxon>
        <taxon>Chordata</taxon>
        <taxon>Craniata</taxon>
        <taxon>Vertebrata</taxon>
        <taxon>Euteleostomi</taxon>
        <taxon>Actinopterygii</taxon>
        <taxon>Neopterygii</taxon>
        <taxon>Teleostei</taxon>
        <taxon>Neoteleostei</taxon>
        <taxon>Acanthomorphata</taxon>
        <taxon>Eupercaria</taxon>
        <taxon>Sciaenidae</taxon>
        <taxon>Nibea</taxon>
    </lineage>
</organism>
<gene>
    <name evidence="1" type="primary">CD79B</name>
    <name evidence="1" type="ORF">GBF38_010381</name>
</gene>
<reference evidence="1" key="1">
    <citation type="submission" date="2020-04" db="EMBL/GenBank/DDBJ databases">
        <title>A chromosome-scale assembly and high-density genetic map of the yellow drum (Nibea albiflora) genome.</title>
        <authorList>
            <person name="Xu D."/>
            <person name="Zhang W."/>
            <person name="Chen R."/>
            <person name="Tan P."/>
            <person name="Wang L."/>
            <person name="Song H."/>
            <person name="Tian L."/>
            <person name="Zhu Q."/>
            <person name="Wang B."/>
        </authorList>
    </citation>
    <scope>NUCLEOTIDE SEQUENCE</scope>
    <source>
        <strain evidence="1">ZJHYS-2018</strain>
    </source>
</reference>